<evidence type="ECO:0000256" key="1">
    <source>
        <dbReference type="SAM" id="MobiDB-lite"/>
    </source>
</evidence>
<evidence type="ECO:0000313" key="3">
    <source>
        <dbReference type="Proteomes" id="UP001213000"/>
    </source>
</evidence>
<sequence>MATATGLENSSVPSESWDDDFDFQSQSGSPKRTKNAHEMPNTTRMSTATEDWDMDPITTHEPPRPSNVNIAAANLANWAEDDPSTPQKASLASAAVFSLRQHSFTTQYQRQTTRRRSH</sequence>
<dbReference type="Proteomes" id="UP001213000">
    <property type="component" value="Unassembled WGS sequence"/>
</dbReference>
<accession>A0AAD5YTJ0</accession>
<organism evidence="2 3">
    <name type="scientific">Leucocoprinus birnbaumii</name>
    <dbReference type="NCBI Taxonomy" id="56174"/>
    <lineage>
        <taxon>Eukaryota</taxon>
        <taxon>Fungi</taxon>
        <taxon>Dikarya</taxon>
        <taxon>Basidiomycota</taxon>
        <taxon>Agaricomycotina</taxon>
        <taxon>Agaricomycetes</taxon>
        <taxon>Agaricomycetidae</taxon>
        <taxon>Agaricales</taxon>
        <taxon>Agaricineae</taxon>
        <taxon>Agaricaceae</taxon>
        <taxon>Leucocoprinus</taxon>
    </lineage>
</organism>
<name>A0AAD5YTJ0_9AGAR</name>
<gene>
    <name evidence="2" type="ORF">NP233_g8766</name>
</gene>
<protein>
    <submittedName>
        <fullName evidence="2">Uncharacterized protein</fullName>
    </submittedName>
</protein>
<feature type="region of interest" description="Disordered" evidence="1">
    <location>
        <begin position="1"/>
        <end position="67"/>
    </location>
</feature>
<feature type="compositionally biased region" description="Polar residues" evidence="1">
    <location>
        <begin position="1"/>
        <end position="14"/>
    </location>
</feature>
<feature type="compositionally biased region" description="Polar residues" evidence="1">
    <location>
        <begin position="40"/>
        <end position="49"/>
    </location>
</feature>
<dbReference type="AlphaFoldDB" id="A0AAD5YTJ0"/>
<keyword evidence="3" id="KW-1185">Reference proteome</keyword>
<dbReference type="EMBL" id="JANIEX010000731">
    <property type="protein sequence ID" value="KAJ3563706.1"/>
    <property type="molecule type" value="Genomic_DNA"/>
</dbReference>
<reference evidence="2" key="1">
    <citation type="submission" date="2022-07" db="EMBL/GenBank/DDBJ databases">
        <title>Genome Sequence of Leucocoprinus birnbaumii.</title>
        <authorList>
            <person name="Buettner E."/>
        </authorList>
    </citation>
    <scope>NUCLEOTIDE SEQUENCE</scope>
    <source>
        <strain evidence="2">VT141</strain>
    </source>
</reference>
<proteinExistence type="predicted"/>
<comment type="caution">
    <text evidence="2">The sequence shown here is derived from an EMBL/GenBank/DDBJ whole genome shotgun (WGS) entry which is preliminary data.</text>
</comment>
<evidence type="ECO:0000313" key="2">
    <source>
        <dbReference type="EMBL" id="KAJ3563706.1"/>
    </source>
</evidence>